<sequence length="76" mass="8460">MRIKHQTGQPTLHGPKLPKIHDLDSLFCVRLGGWEGEGCLRREASMEHVVFRAQNPHEDTGHSDTALTSLCDRGLA</sequence>
<dbReference type="Proteomes" id="UP000824540">
    <property type="component" value="Unassembled WGS sequence"/>
</dbReference>
<dbReference type="AlphaFoldDB" id="A0A8T2PPJ7"/>
<accession>A0A8T2PPJ7</accession>
<organism evidence="1 2">
    <name type="scientific">Albula glossodonta</name>
    <name type="common">roundjaw bonefish</name>
    <dbReference type="NCBI Taxonomy" id="121402"/>
    <lineage>
        <taxon>Eukaryota</taxon>
        <taxon>Metazoa</taxon>
        <taxon>Chordata</taxon>
        <taxon>Craniata</taxon>
        <taxon>Vertebrata</taxon>
        <taxon>Euteleostomi</taxon>
        <taxon>Actinopterygii</taxon>
        <taxon>Neopterygii</taxon>
        <taxon>Teleostei</taxon>
        <taxon>Albuliformes</taxon>
        <taxon>Albulidae</taxon>
        <taxon>Albula</taxon>
    </lineage>
</organism>
<keyword evidence="2" id="KW-1185">Reference proteome</keyword>
<reference evidence="1" key="1">
    <citation type="thesis" date="2021" institute="BYU ScholarsArchive" country="Provo, UT, USA">
        <title>Applications of and Algorithms for Genome Assembly and Genomic Analyses with an Emphasis on Marine Teleosts.</title>
        <authorList>
            <person name="Pickett B.D."/>
        </authorList>
    </citation>
    <scope>NUCLEOTIDE SEQUENCE</scope>
    <source>
        <strain evidence="1">HI-2016</strain>
    </source>
</reference>
<evidence type="ECO:0000313" key="1">
    <source>
        <dbReference type="EMBL" id="KAG9353269.1"/>
    </source>
</evidence>
<protein>
    <submittedName>
        <fullName evidence="1">Uncharacterized protein</fullName>
    </submittedName>
</protein>
<proteinExistence type="predicted"/>
<name>A0A8T2PPJ7_9TELE</name>
<comment type="caution">
    <text evidence="1">The sequence shown here is derived from an EMBL/GenBank/DDBJ whole genome shotgun (WGS) entry which is preliminary data.</text>
</comment>
<dbReference type="EMBL" id="JAFBMS010000004">
    <property type="protein sequence ID" value="KAG9353269.1"/>
    <property type="molecule type" value="Genomic_DNA"/>
</dbReference>
<evidence type="ECO:0000313" key="2">
    <source>
        <dbReference type="Proteomes" id="UP000824540"/>
    </source>
</evidence>
<gene>
    <name evidence="1" type="ORF">JZ751_017845</name>
</gene>